<sequence length="92" mass="10415">MSSITALKDKLTTPTLHFVLLSVATGGVYPLLWLWKHQETIMQETGRKFSSSLLVIWMAVCFGLAAFLRPYSMPRVDEMNYIHTPVVMIALT</sequence>
<accession>A0A8H9UPH0</accession>
<gene>
    <name evidence="2" type="ORF">I9Y29_005699</name>
</gene>
<feature type="transmembrane region" description="Helical" evidence="1">
    <location>
        <begin position="54"/>
        <end position="71"/>
    </location>
</feature>
<dbReference type="EMBL" id="DACSXJ010000132">
    <property type="protein sequence ID" value="HAT3901159.1"/>
    <property type="molecule type" value="Genomic_DNA"/>
</dbReference>
<reference evidence="2" key="2">
    <citation type="submission" date="2020-09" db="EMBL/GenBank/DDBJ databases">
        <authorList>
            <consortium name="NCBI Pathogen Detection Project"/>
        </authorList>
    </citation>
    <scope>NUCLEOTIDE SEQUENCE</scope>
    <source>
        <strain evidence="2">O50</strain>
    </source>
</reference>
<keyword evidence="1" id="KW-0472">Membrane</keyword>
<proteinExistence type="predicted"/>
<evidence type="ECO:0000256" key="1">
    <source>
        <dbReference type="SAM" id="Phobius"/>
    </source>
</evidence>
<reference evidence="2" key="1">
    <citation type="journal article" date="2018" name="Genome Biol.">
        <title>SKESA: strategic k-mer extension for scrupulous assemblies.</title>
        <authorList>
            <person name="Souvorov A."/>
            <person name="Agarwala R."/>
            <person name="Lipman D.J."/>
        </authorList>
    </citation>
    <scope>NUCLEOTIDE SEQUENCE</scope>
    <source>
        <strain evidence="2">O50</strain>
    </source>
</reference>
<feature type="non-terminal residue" evidence="2">
    <location>
        <position position="92"/>
    </location>
</feature>
<protein>
    <submittedName>
        <fullName evidence="2">DUF4234 domain-containing protein</fullName>
    </submittedName>
</protein>
<name>A0A8H9UPH0_CITFR</name>
<keyword evidence="1" id="KW-1133">Transmembrane helix</keyword>
<keyword evidence="1" id="KW-0812">Transmembrane</keyword>
<organism evidence="2">
    <name type="scientific">Citrobacter freundii</name>
    <dbReference type="NCBI Taxonomy" id="546"/>
    <lineage>
        <taxon>Bacteria</taxon>
        <taxon>Pseudomonadati</taxon>
        <taxon>Pseudomonadota</taxon>
        <taxon>Gammaproteobacteria</taxon>
        <taxon>Enterobacterales</taxon>
        <taxon>Enterobacteriaceae</taxon>
        <taxon>Citrobacter</taxon>
        <taxon>Citrobacter freundii complex</taxon>
    </lineage>
</organism>
<dbReference type="AlphaFoldDB" id="A0A8H9UPH0"/>
<comment type="caution">
    <text evidence="2">The sequence shown here is derived from an EMBL/GenBank/DDBJ whole genome shotgun (WGS) entry which is preliminary data.</text>
</comment>
<dbReference type="Proteomes" id="UP000855471">
    <property type="component" value="Unassembled WGS sequence"/>
</dbReference>
<evidence type="ECO:0000313" key="2">
    <source>
        <dbReference type="EMBL" id="HAT3901159.1"/>
    </source>
</evidence>
<feature type="transmembrane region" description="Helical" evidence="1">
    <location>
        <begin position="15"/>
        <end position="34"/>
    </location>
</feature>